<dbReference type="AlphaFoldDB" id="A0A059D8H8"/>
<name>A0A059D8H8_EUCGR</name>
<evidence type="ECO:0000313" key="6">
    <source>
        <dbReference type="EMBL" id="KCW86882.1"/>
    </source>
</evidence>
<dbReference type="GO" id="GO:0016405">
    <property type="term" value="F:CoA-ligase activity"/>
    <property type="evidence" value="ECO:0000318"/>
    <property type="project" value="GO_Central"/>
</dbReference>
<dbReference type="InterPro" id="IPR000873">
    <property type="entry name" value="AMP-dep_synth/lig_dom"/>
</dbReference>
<sequence>MATQSNPLASSIDPNSGFCAKTGIYHSLRPPAPLPQPSAPISITDYVFSHLASHPPPATAAALLDADTSRRVAYPELIRRVRSLASSLRSRLGLSRGDCALIISPNSLDIPVLYLSLLSIGVAVSPCNPTSTAPEILHLIHLSRPSIAFATSKTAGKVPSPRLGTVLIHSPEFESLTRVVAPTGDPDQIGVSQSDTAAILYSSGTTTGKVKAVALTHRNLTSLVAGSYAVTAARASPAVALCTVPYFHVYGFTYCVRSLAMGETLVCTGRFRVEEMRRAIERFGVSHLAVAPPVVVAMAKGGSATEGHDFGSLEVVLSGGAALPAAVVARFKDRFPHVQLAQGYGLTESTGRAFGTVGPKESAVVGAVGKLVPNCEAKIVDPDTGAFLPPCKVGELWLRGSSTMKGYVGDQQATRAIFDAEGWLRSGDLCYIDGQGFLFFVDRIKEIIKYKGYQVAPAELENLLQSHPDIVEAAVAPYPDEEAGQIPMAFIVRRLGSTVDELSIKAFVAKMVAPYKKIRRVMFIDSLPKNAAGKVLRRELTKLASLEGASKL</sequence>
<evidence type="ECO:0008006" key="7">
    <source>
        <dbReference type="Google" id="ProtNLM"/>
    </source>
</evidence>
<dbReference type="PANTHER" id="PTHR24096:SF362">
    <property type="entry name" value="4-COUMARATE--COA LIGASE-LIKE 9"/>
    <property type="match status" value="1"/>
</dbReference>
<dbReference type="Pfam" id="PF00501">
    <property type="entry name" value="AMP-binding"/>
    <property type="match status" value="1"/>
</dbReference>
<evidence type="ECO:0000256" key="2">
    <source>
        <dbReference type="ARBA" id="ARBA00006432"/>
    </source>
</evidence>
<dbReference type="eggNOG" id="KOG1176">
    <property type="taxonomic scope" value="Eukaryota"/>
</dbReference>
<dbReference type="InterPro" id="IPR042099">
    <property type="entry name" value="ANL_N_sf"/>
</dbReference>
<accession>A0A059D8H8</accession>
<dbReference type="Gene3D" id="3.30.300.30">
    <property type="match status" value="1"/>
</dbReference>
<dbReference type="EMBL" id="KK198754">
    <property type="protein sequence ID" value="KCW86882.1"/>
    <property type="molecule type" value="Genomic_DNA"/>
</dbReference>
<dbReference type="STRING" id="71139.A0A059D8H8"/>
<feature type="domain" description="AMP-dependent synthetase/ligase" evidence="4">
    <location>
        <begin position="59"/>
        <end position="407"/>
    </location>
</feature>
<comment type="similarity">
    <text evidence="2">Belongs to the ATP-dependent AMP-binding enzyme family.</text>
</comment>
<dbReference type="PANTHER" id="PTHR24096">
    <property type="entry name" value="LONG-CHAIN-FATTY-ACID--COA LIGASE"/>
    <property type="match status" value="1"/>
</dbReference>
<evidence type="ECO:0000259" key="4">
    <source>
        <dbReference type="Pfam" id="PF00501"/>
    </source>
</evidence>
<dbReference type="InParanoid" id="A0A059D8H8"/>
<dbReference type="OMA" id="ECTAPCA"/>
<evidence type="ECO:0000259" key="5">
    <source>
        <dbReference type="Pfam" id="PF13193"/>
    </source>
</evidence>
<evidence type="ECO:0000256" key="3">
    <source>
        <dbReference type="ARBA" id="ARBA00022598"/>
    </source>
</evidence>
<organism evidence="6">
    <name type="scientific">Eucalyptus grandis</name>
    <name type="common">Flooded gum</name>
    <dbReference type="NCBI Taxonomy" id="71139"/>
    <lineage>
        <taxon>Eukaryota</taxon>
        <taxon>Viridiplantae</taxon>
        <taxon>Streptophyta</taxon>
        <taxon>Embryophyta</taxon>
        <taxon>Tracheophyta</taxon>
        <taxon>Spermatophyta</taxon>
        <taxon>Magnoliopsida</taxon>
        <taxon>eudicotyledons</taxon>
        <taxon>Gunneridae</taxon>
        <taxon>Pentapetalae</taxon>
        <taxon>rosids</taxon>
        <taxon>malvids</taxon>
        <taxon>Myrtales</taxon>
        <taxon>Myrtaceae</taxon>
        <taxon>Myrtoideae</taxon>
        <taxon>Eucalypteae</taxon>
        <taxon>Eucalyptus</taxon>
    </lineage>
</organism>
<dbReference type="FunFam" id="3.30.300.30:FF:000007">
    <property type="entry name" value="4-coumarate--CoA ligase 2"/>
    <property type="match status" value="1"/>
</dbReference>
<proteinExistence type="inferred from homology"/>
<protein>
    <recommendedName>
        <fullName evidence="7">4-coumarate--CoA ligase</fullName>
    </recommendedName>
</protein>
<keyword evidence="3" id="KW-0436">Ligase</keyword>
<dbReference type="Gramene" id="KCW86882">
    <property type="protein sequence ID" value="KCW86882"/>
    <property type="gene ID" value="EUGRSUZ_B03468"/>
</dbReference>
<comment type="cofactor">
    <cofactor evidence="1">
        <name>Mg(2+)</name>
        <dbReference type="ChEBI" id="CHEBI:18420"/>
    </cofactor>
</comment>
<dbReference type="InterPro" id="IPR045851">
    <property type="entry name" value="AMP-bd_C_sf"/>
</dbReference>
<dbReference type="Pfam" id="PF13193">
    <property type="entry name" value="AMP-binding_C"/>
    <property type="match status" value="1"/>
</dbReference>
<dbReference type="SUPFAM" id="SSF56801">
    <property type="entry name" value="Acetyl-CoA synthetase-like"/>
    <property type="match status" value="1"/>
</dbReference>
<dbReference type="InterPro" id="IPR025110">
    <property type="entry name" value="AMP-bd_C"/>
</dbReference>
<dbReference type="Gene3D" id="3.40.50.12780">
    <property type="entry name" value="N-terminal domain of ligase-like"/>
    <property type="match status" value="1"/>
</dbReference>
<reference evidence="6" key="1">
    <citation type="submission" date="2013-07" db="EMBL/GenBank/DDBJ databases">
        <title>The genome of Eucalyptus grandis.</title>
        <authorList>
            <person name="Schmutz J."/>
            <person name="Hayes R."/>
            <person name="Myburg A."/>
            <person name="Tuskan G."/>
            <person name="Grattapaglia D."/>
            <person name="Rokhsar D.S."/>
        </authorList>
    </citation>
    <scope>NUCLEOTIDE SEQUENCE</scope>
    <source>
        <tissue evidence="6">Leaf extractions</tissue>
    </source>
</reference>
<gene>
    <name evidence="6" type="ORF">EUGRSUZ_B03468</name>
</gene>
<evidence type="ECO:0000256" key="1">
    <source>
        <dbReference type="ARBA" id="ARBA00001946"/>
    </source>
</evidence>
<feature type="domain" description="AMP-binding enzyme C-terminal" evidence="5">
    <location>
        <begin position="459"/>
        <end position="534"/>
    </location>
</feature>
<dbReference type="KEGG" id="egr:104433650"/>
<dbReference type="OrthoDB" id="10253869at2759"/>